<sequence>MGTSGPFLGILMLCIICAIFLGLFWSRDYIRHIRWQRQQAARQRREEEGQLTPSDASLTELSIVSSASSSPVYEPEPIYPPPQPAPRPAAAGYARQPVPPSALNADSSATVASSSRLRATTTVYHYFGDTRSALAGPSSTATIISEGSSASKSLPPPYASSEEVELPVYGTSRSFSRNAAVEAQNAFAAEDTDTSSRTGFEERRSSTPPTPRPRAPTPASEARMTTPMPSAAAPATPAMARRQRTFVLDPPATPIIRPQRARVAPHQRLRRERQALALERRYPILRTFQ</sequence>
<evidence type="ECO:0000256" key="1">
    <source>
        <dbReference type="SAM" id="MobiDB-lite"/>
    </source>
</evidence>
<protein>
    <submittedName>
        <fullName evidence="3">Uncharacterized protein</fullName>
    </submittedName>
</protein>
<accession>A0AAN6F0E9</accession>
<feature type="region of interest" description="Disordered" evidence="1">
    <location>
        <begin position="68"/>
        <end position="114"/>
    </location>
</feature>
<keyword evidence="2" id="KW-0472">Membrane</keyword>
<feature type="region of interest" description="Disordered" evidence="1">
    <location>
        <begin position="184"/>
        <end position="236"/>
    </location>
</feature>
<gene>
    <name evidence="3" type="ORF">HRR80_002193</name>
</gene>
<keyword evidence="2" id="KW-0812">Transmembrane</keyword>
<name>A0AAN6F0E9_EXODE</name>
<feature type="compositionally biased region" description="Pro residues" evidence="1">
    <location>
        <begin position="77"/>
        <end position="87"/>
    </location>
</feature>
<comment type="caution">
    <text evidence="3">The sequence shown here is derived from an EMBL/GenBank/DDBJ whole genome shotgun (WGS) entry which is preliminary data.</text>
</comment>
<feature type="compositionally biased region" description="Polar residues" evidence="1">
    <location>
        <begin position="104"/>
        <end position="114"/>
    </location>
</feature>
<proteinExistence type="predicted"/>
<dbReference type="AlphaFoldDB" id="A0AAN6F0E9"/>
<evidence type="ECO:0000256" key="2">
    <source>
        <dbReference type="SAM" id="Phobius"/>
    </source>
</evidence>
<evidence type="ECO:0000313" key="3">
    <source>
        <dbReference type="EMBL" id="KAJ8993686.1"/>
    </source>
</evidence>
<feature type="compositionally biased region" description="Low complexity" evidence="1">
    <location>
        <begin position="217"/>
        <end position="236"/>
    </location>
</feature>
<evidence type="ECO:0000313" key="4">
    <source>
        <dbReference type="Proteomes" id="UP001161757"/>
    </source>
</evidence>
<organism evidence="3 4">
    <name type="scientific">Exophiala dermatitidis</name>
    <name type="common">Black yeast-like fungus</name>
    <name type="synonym">Wangiella dermatitidis</name>
    <dbReference type="NCBI Taxonomy" id="5970"/>
    <lineage>
        <taxon>Eukaryota</taxon>
        <taxon>Fungi</taxon>
        <taxon>Dikarya</taxon>
        <taxon>Ascomycota</taxon>
        <taxon>Pezizomycotina</taxon>
        <taxon>Eurotiomycetes</taxon>
        <taxon>Chaetothyriomycetidae</taxon>
        <taxon>Chaetothyriales</taxon>
        <taxon>Herpotrichiellaceae</taxon>
        <taxon>Exophiala</taxon>
    </lineage>
</organism>
<dbReference type="Proteomes" id="UP001161757">
    <property type="component" value="Unassembled WGS sequence"/>
</dbReference>
<reference evidence="3" key="1">
    <citation type="submission" date="2023-01" db="EMBL/GenBank/DDBJ databases">
        <title>Exophiala dermititidis isolated from Cystic Fibrosis Patient.</title>
        <authorList>
            <person name="Kurbessoian T."/>
            <person name="Crocker A."/>
            <person name="Murante D."/>
            <person name="Hogan D.A."/>
            <person name="Stajich J.E."/>
        </authorList>
    </citation>
    <scope>NUCLEOTIDE SEQUENCE</scope>
    <source>
        <strain evidence="3">Ex8</strain>
    </source>
</reference>
<keyword evidence="2" id="KW-1133">Transmembrane helix</keyword>
<feature type="transmembrane region" description="Helical" evidence="2">
    <location>
        <begin position="6"/>
        <end position="25"/>
    </location>
</feature>
<dbReference type="EMBL" id="JAJGCB010000003">
    <property type="protein sequence ID" value="KAJ8993686.1"/>
    <property type="molecule type" value="Genomic_DNA"/>
</dbReference>